<dbReference type="InterPro" id="IPR027417">
    <property type="entry name" value="P-loop_NTPase"/>
</dbReference>
<evidence type="ECO:0000256" key="1">
    <source>
        <dbReference type="ARBA" id="ARBA00005417"/>
    </source>
</evidence>
<sequence length="128" mass="14083">MIGTSGSGKTTLMRMINRMNSVTKGQVLVAGKDVRTLNPVNLRRHIGYVIQNNGLMPHMTIRENIVLVPKLLRWPKDKLASAAQRLIKLAELPASYLDRYPMELSGGAAATNWCCSCASCQPKPNFDG</sequence>
<dbReference type="PANTHER" id="PTHR43117">
    <property type="entry name" value="OSMOPROTECTANT IMPORT ATP-BINDING PROTEIN OSMV"/>
    <property type="match status" value="1"/>
</dbReference>
<dbReference type="SUPFAM" id="SSF52540">
    <property type="entry name" value="P-loop containing nucleoside triphosphate hydrolases"/>
    <property type="match status" value="1"/>
</dbReference>
<keyword evidence="2" id="KW-0813">Transport</keyword>
<keyword evidence="5" id="KW-1185">Reference proteome</keyword>
<name>A0ABM8BG87_9LACO</name>
<organism evidence="4 5">
    <name type="scientific">Lactobacillus xylocopicola</name>
    <dbReference type="NCBI Taxonomy" id="2976676"/>
    <lineage>
        <taxon>Bacteria</taxon>
        <taxon>Bacillati</taxon>
        <taxon>Bacillota</taxon>
        <taxon>Bacilli</taxon>
        <taxon>Lactobacillales</taxon>
        <taxon>Lactobacillaceae</taxon>
        <taxon>Lactobacillus</taxon>
    </lineage>
</organism>
<dbReference type="PANTHER" id="PTHR43117:SF3">
    <property type="entry name" value="CHOLINE TRANSPORT ATP-BINDING PROTEIN OPUBA"/>
    <property type="match status" value="1"/>
</dbReference>
<dbReference type="Proteomes" id="UP001321741">
    <property type="component" value="Chromosome"/>
</dbReference>
<evidence type="ECO:0000259" key="3">
    <source>
        <dbReference type="Pfam" id="PF00005"/>
    </source>
</evidence>
<dbReference type="InterPro" id="IPR003439">
    <property type="entry name" value="ABC_transporter-like_ATP-bd"/>
</dbReference>
<feature type="domain" description="ABC transporter" evidence="3">
    <location>
        <begin position="1"/>
        <end position="113"/>
    </location>
</feature>
<gene>
    <name evidence="4" type="ORF">KIM322_04920</name>
</gene>
<reference evidence="4 5" key="1">
    <citation type="journal article" date="2023" name="Microbiol. Spectr.">
        <title>Symbiosis of Carpenter Bees with Uncharacterized Lactic Acid Bacteria Showing NAD Auxotrophy.</title>
        <authorList>
            <person name="Kawasaki S."/>
            <person name="Ozawa K."/>
            <person name="Mori T."/>
            <person name="Yamamoto A."/>
            <person name="Ito M."/>
            <person name="Ohkuma M."/>
            <person name="Sakamoto M."/>
            <person name="Matsutani M."/>
        </authorList>
    </citation>
    <scope>NUCLEOTIDE SEQUENCE [LARGE SCALE GENOMIC DNA]</scope>
    <source>
        <strain evidence="4 5">Kim32-2</strain>
    </source>
</reference>
<evidence type="ECO:0000313" key="4">
    <source>
        <dbReference type="EMBL" id="BDR60231.1"/>
    </source>
</evidence>
<dbReference type="EMBL" id="AP026803">
    <property type="protein sequence ID" value="BDR60231.1"/>
    <property type="molecule type" value="Genomic_DNA"/>
</dbReference>
<accession>A0ABM8BG87</accession>
<evidence type="ECO:0000313" key="5">
    <source>
        <dbReference type="Proteomes" id="UP001321741"/>
    </source>
</evidence>
<protein>
    <recommendedName>
        <fullName evidence="3">ABC transporter domain-containing protein</fullName>
    </recommendedName>
</protein>
<dbReference type="Gene3D" id="3.40.50.300">
    <property type="entry name" value="P-loop containing nucleotide triphosphate hydrolases"/>
    <property type="match status" value="1"/>
</dbReference>
<dbReference type="Pfam" id="PF00005">
    <property type="entry name" value="ABC_tran"/>
    <property type="match status" value="1"/>
</dbReference>
<proteinExistence type="inferred from homology"/>
<comment type="similarity">
    <text evidence="1">Belongs to the ABC transporter superfamily.</text>
</comment>
<evidence type="ECO:0000256" key="2">
    <source>
        <dbReference type="ARBA" id="ARBA00022448"/>
    </source>
</evidence>